<dbReference type="PROSITE" id="PS51257">
    <property type="entry name" value="PROKAR_LIPOPROTEIN"/>
    <property type="match status" value="1"/>
</dbReference>
<proteinExistence type="predicted"/>
<dbReference type="AlphaFoldDB" id="A0A223NR68"/>
<dbReference type="EMBL" id="CP022743">
    <property type="protein sequence ID" value="ASU32158.1"/>
    <property type="molecule type" value="Genomic_DNA"/>
</dbReference>
<evidence type="ECO:0000313" key="2">
    <source>
        <dbReference type="Proteomes" id="UP000215002"/>
    </source>
</evidence>
<name>A0A223NR68_9SPHI</name>
<protein>
    <submittedName>
        <fullName evidence="1">Uncharacterized protein</fullName>
    </submittedName>
</protein>
<reference evidence="1 2" key="1">
    <citation type="submission" date="2017-08" db="EMBL/GenBank/DDBJ databases">
        <title>Complete genome sequence of Mucilaginibacter sp. strain BJC16-A31.</title>
        <authorList>
            <consortium name="Henan University of Science and Technology"/>
            <person name="You X."/>
        </authorList>
    </citation>
    <scope>NUCLEOTIDE SEQUENCE [LARGE SCALE GENOMIC DNA]</scope>
    <source>
        <strain evidence="1 2">BJC16-A31</strain>
    </source>
</reference>
<gene>
    <name evidence="1" type="ORF">MuYL_0255</name>
</gene>
<keyword evidence="2" id="KW-1185">Reference proteome</keyword>
<dbReference type="Proteomes" id="UP000215002">
    <property type="component" value="Chromosome"/>
</dbReference>
<sequence>MRVRRCLNKPGRDIIMKRKVLFISFILPVLLSSCAMMQSIVKSTFPYTTTIVIPKTSKTGSELSVTSMATSFDQDFRKDGNNGAKISEVRMISAKLESKDPSDFNIGNLAMVKVYMAKADGSEEVLVASRSDITAGVGNTLVLDIDNSAFLDQRAREPQIRIKMVYKLRNRISNDVSLHVVLGLGAYPAN</sequence>
<dbReference type="KEGG" id="muc:MuYL_0255"/>
<accession>A0A223NR68</accession>
<organism evidence="1 2">
    <name type="scientific">Mucilaginibacter xinganensis</name>
    <dbReference type="NCBI Taxonomy" id="1234841"/>
    <lineage>
        <taxon>Bacteria</taxon>
        <taxon>Pseudomonadati</taxon>
        <taxon>Bacteroidota</taxon>
        <taxon>Sphingobacteriia</taxon>
        <taxon>Sphingobacteriales</taxon>
        <taxon>Sphingobacteriaceae</taxon>
        <taxon>Mucilaginibacter</taxon>
    </lineage>
</organism>
<evidence type="ECO:0000313" key="1">
    <source>
        <dbReference type="EMBL" id="ASU32158.1"/>
    </source>
</evidence>